<dbReference type="EMBL" id="AGAY01000026">
    <property type="protein sequence ID" value="EGY53001.1"/>
    <property type="molecule type" value="Genomic_DNA"/>
</dbReference>
<protein>
    <submittedName>
        <fullName evidence="3">Lipoprotein</fullName>
    </submittedName>
</protein>
<dbReference type="RefSeq" id="WP_009118481.1">
    <property type="nucleotide sequence ID" value="NZ_JH164926.1"/>
</dbReference>
<feature type="domain" description="ABC-type transport auxiliary lipoprotein component" evidence="2">
    <location>
        <begin position="32"/>
        <end position="178"/>
    </location>
</feature>
<keyword evidence="1" id="KW-0732">Signal</keyword>
<dbReference type="HOGENOM" id="CLU_096001_3_2_4"/>
<dbReference type="SUPFAM" id="SSF159594">
    <property type="entry name" value="XCC0632-like"/>
    <property type="match status" value="1"/>
</dbReference>
<evidence type="ECO:0000313" key="3">
    <source>
        <dbReference type="EMBL" id="EGY53001.1"/>
    </source>
</evidence>
<dbReference type="Proteomes" id="UP000003019">
    <property type="component" value="Unassembled WGS sequence"/>
</dbReference>
<reference evidence="3 4" key="1">
    <citation type="submission" date="2011-05" db="EMBL/GenBank/DDBJ databases">
        <authorList>
            <person name="Muzny D."/>
            <person name="Qin X."/>
            <person name="Deng J."/>
            <person name="Jiang H."/>
            <person name="Liu Y."/>
            <person name="Qu J."/>
            <person name="Song X.-Z."/>
            <person name="Zhang L."/>
            <person name="Thornton R."/>
            <person name="Coyle M."/>
            <person name="Francisco L."/>
            <person name="Jackson L."/>
            <person name="Javaid M."/>
            <person name="Korchina V."/>
            <person name="Kovar C."/>
            <person name="Mata R."/>
            <person name="Mathew T."/>
            <person name="Ngo R."/>
            <person name="Nguyen L."/>
            <person name="Nguyen N."/>
            <person name="Okwuonu G."/>
            <person name="Ongeri F."/>
            <person name="Pham C."/>
            <person name="Simmons D."/>
            <person name="Wilczek-Boney K."/>
            <person name="Hale W."/>
            <person name="Jakkamsetti A."/>
            <person name="Pham P."/>
            <person name="Ruth R."/>
            <person name="San Lucas F."/>
            <person name="Warren J."/>
            <person name="Zhang J."/>
            <person name="Zhao Z."/>
            <person name="Zhou C."/>
            <person name="Zhu D."/>
            <person name="Lee S."/>
            <person name="Bess C."/>
            <person name="Blankenburg K."/>
            <person name="Forbes L."/>
            <person name="Fu Q."/>
            <person name="Gubbala S."/>
            <person name="Hirani K."/>
            <person name="Jayaseelan J.C."/>
            <person name="Lara F."/>
            <person name="Munidasa M."/>
            <person name="Palculict T."/>
            <person name="Patil S."/>
            <person name="Pu L.-L."/>
            <person name="Saada N."/>
            <person name="Tang L."/>
            <person name="Weissenberger G."/>
            <person name="Zhu Y."/>
            <person name="Hemphill L."/>
            <person name="Shang Y."/>
            <person name="Youmans B."/>
            <person name="Ayvaz T."/>
            <person name="Ross M."/>
            <person name="Santibanez J."/>
            <person name="Aqrawi P."/>
            <person name="Gross S."/>
            <person name="Joshi V."/>
            <person name="Fowler G."/>
            <person name="Nazareth L."/>
            <person name="Reid J."/>
            <person name="Worley K."/>
            <person name="Petrosino J."/>
            <person name="Highlander S."/>
            <person name="Gibbs R."/>
        </authorList>
    </citation>
    <scope>NUCLEOTIDE SEQUENCE [LARGE SCALE GENOMIC DNA]</scope>
    <source>
        <strain evidence="3 4">871</strain>
    </source>
</reference>
<dbReference type="OrthoDB" id="8536577at2"/>
<dbReference type="InterPro" id="IPR005586">
    <property type="entry name" value="ABC_trans_aux"/>
</dbReference>
<comment type="caution">
    <text evidence="3">The sequence shown here is derived from an EMBL/GenBank/DDBJ whole genome shotgun (WGS) entry which is preliminary data.</text>
</comment>
<dbReference type="AlphaFoldDB" id="G4CGP8"/>
<feature type="chain" id="PRO_5003462539" evidence="1">
    <location>
        <begin position="25"/>
        <end position="180"/>
    </location>
</feature>
<dbReference type="PATRIC" id="fig|1032488.3.peg.721"/>
<dbReference type="Pfam" id="PF03886">
    <property type="entry name" value="ABC_trans_aux"/>
    <property type="match status" value="1"/>
</dbReference>
<gene>
    <name evidence="3" type="ORF">HMPREF9371_0787</name>
</gene>
<name>G4CGP8_9NEIS</name>
<sequence length="180" mass="19247">MPRPPLLAACLTAALLAALLAACAATPPAHYYTLPDSAYLPPAGRNGPATAVQIILAAPLDQGGLVYQTDALQLNFARQNLWAAPLEHSLAAAFSNRLNRSGSGLYAPHNRHHGAQVLKIYIEQFQGTYHGHTVVSGYAQWPDGRTRPFDIRTPQQGDGYPAMVESLSQGIERAADAILP</sequence>
<keyword evidence="3" id="KW-0449">Lipoprotein</keyword>
<dbReference type="STRING" id="1032488.HMPREF9371_0787"/>
<proteinExistence type="predicted"/>
<dbReference type="PROSITE" id="PS51257">
    <property type="entry name" value="PROKAR_LIPOPROTEIN"/>
    <property type="match status" value="1"/>
</dbReference>
<evidence type="ECO:0000259" key="2">
    <source>
        <dbReference type="Pfam" id="PF03886"/>
    </source>
</evidence>
<feature type="signal peptide" evidence="1">
    <location>
        <begin position="1"/>
        <end position="24"/>
    </location>
</feature>
<organism evidence="3 4">
    <name type="scientific">Neisseria shayeganii 871</name>
    <dbReference type="NCBI Taxonomy" id="1032488"/>
    <lineage>
        <taxon>Bacteria</taxon>
        <taxon>Pseudomonadati</taxon>
        <taxon>Pseudomonadota</taxon>
        <taxon>Betaproteobacteria</taxon>
        <taxon>Neisseriales</taxon>
        <taxon>Neisseriaceae</taxon>
        <taxon>Neisseria</taxon>
    </lineage>
</organism>
<evidence type="ECO:0000256" key="1">
    <source>
        <dbReference type="SAM" id="SignalP"/>
    </source>
</evidence>
<keyword evidence="4" id="KW-1185">Reference proteome</keyword>
<accession>G4CGP8</accession>
<evidence type="ECO:0000313" key="4">
    <source>
        <dbReference type="Proteomes" id="UP000003019"/>
    </source>
</evidence>
<dbReference type="Gene3D" id="3.40.50.10610">
    <property type="entry name" value="ABC-type transport auxiliary lipoprotein component"/>
    <property type="match status" value="1"/>
</dbReference>